<dbReference type="GO" id="GO:0071555">
    <property type="term" value="P:cell wall organization"/>
    <property type="evidence" value="ECO:0007669"/>
    <property type="project" value="TreeGrafter"/>
</dbReference>
<dbReference type="GO" id="GO:0005886">
    <property type="term" value="C:plasma membrane"/>
    <property type="evidence" value="ECO:0007669"/>
    <property type="project" value="TreeGrafter"/>
</dbReference>
<evidence type="ECO:0000313" key="8">
    <source>
        <dbReference type="EMBL" id="REE03362.1"/>
    </source>
</evidence>
<dbReference type="InterPro" id="IPR012338">
    <property type="entry name" value="Beta-lactam/transpept-like"/>
</dbReference>
<organism evidence="8 9">
    <name type="scientific">Citricoccus muralis</name>
    <dbReference type="NCBI Taxonomy" id="169134"/>
    <lineage>
        <taxon>Bacteria</taxon>
        <taxon>Bacillati</taxon>
        <taxon>Actinomycetota</taxon>
        <taxon>Actinomycetes</taxon>
        <taxon>Micrococcales</taxon>
        <taxon>Micrococcaceae</taxon>
        <taxon>Citricoccus</taxon>
    </lineage>
</organism>
<dbReference type="GO" id="GO:0051301">
    <property type="term" value="P:cell division"/>
    <property type="evidence" value="ECO:0007669"/>
    <property type="project" value="UniProtKB-KW"/>
</dbReference>
<dbReference type="GO" id="GO:0008658">
    <property type="term" value="F:penicillin binding"/>
    <property type="evidence" value="ECO:0007669"/>
    <property type="project" value="InterPro"/>
</dbReference>
<evidence type="ECO:0000256" key="4">
    <source>
        <dbReference type="SAM" id="MobiDB-lite"/>
    </source>
</evidence>
<evidence type="ECO:0000256" key="2">
    <source>
        <dbReference type="ARBA" id="ARBA00007171"/>
    </source>
</evidence>
<dbReference type="RefSeq" id="WP_115931491.1">
    <property type="nucleotide sequence ID" value="NZ_QREH01000001.1"/>
</dbReference>
<protein>
    <submittedName>
        <fullName evidence="8">Cell division protein FtsI (Penicillin-binding protein 3)</fullName>
    </submittedName>
</protein>
<feature type="region of interest" description="Disordered" evidence="4">
    <location>
        <begin position="578"/>
        <end position="599"/>
    </location>
</feature>
<comment type="subcellular location">
    <subcellularLocation>
        <location evidence="1">Membrane</location>
    </subcellularLocation>
</comment>
<keyword evidence="8" id="KW-0132">Cell division</keyword>
<dbReference type="SUPFAM" id="SSF56601">
    <property type="entry name" value="beta-lactamase/transpeptidase-like"/>
    <property type="match status" value="1"/>
</dbReference>
<dbReference type="PANTHER" id="PTHR30627:SF1">
    <property type="entry name" value="PEPTIDOGLYCAN D,D-TRANSPEPTIDASE FTSI"/>
    <property type="match status" value="1"/>
</dbReference>
<accession>A0A3D9LB39</accession>
<comment type="similarity">
    <text evidence="2">Belongs to the transpeptidase family.</text>
</comment>
<dbReference type="SUPFAM" id="SSF56519">
    <property type="entry name" value="Penicillin binding protein dimerisation domain"/>
    <property type="match status" value="1"/>
</dbReference>
<keyword evidence="8" id="KW-0131">Cell cycle</keyword>
<keyword evidence="9" id="KW-1185">Reference proteome</keyword>
<dbReference type="InterPro" id="IPR005311">
    <property type="entry name" value="PBP_dimer"/>
</dbReference>
<dbReference type="Gene3D" id="3.30.450.330">
    <property type="match status" value="1"/>
</dbReference>
<dbReference type="AlphaFoldDB" id="A0A3D9LB39"/>
<evidence type="ECO:0000313" key="9">
    <source>
        <dbReference type="Proteomes" id="UP000256727"/>
    </source>
</evidence>
<feature type="transmembrane region" description="Helical" evidence="5">
    <location>
        <begin position="20"/>
        <end position="40"/>
    </location>
</feature>
<keyword evidence="3 5" id="KW-0472">Membrane</keyword>
<evidence type="ECO:0000256" key="3">
    <source>
        <dbReference type="ARBA" id="ARBA00023136"/>
    </source>
</evidence>
<dbReference type="Gene3D" id="3.40.710.10">
    <property type="entry name" value="DD-peptidase/beta-lactamase superfamily"/>
    <property type="match status" value="1"/>
</dbReference>
<dbReference type="InterPro" id="IPR001460">
    <property type="entry name" value="PCN-bd_Tpept"/>
</dbReference>
<dbReference type="Proteomes" id="UP000256727">
    <property type="component" value="Unassembled WGS sequence"/>
</dbReference>
<proteinExistence type="inferred from homology"/>
<keyword evidence="5" id="KW-1133">Transmembrane helix</keyword>
<dbReference type="InterPro" id="IPR036138">
    <property type="entry name" value="PBP_dimer_sf"/>
</dbReference>
<feature type="domain" description="Penicillin-binding protein transpeptidase" evidence="6">
    <location>
        <begin position="268"/>
        <end position="552"/>
    </location>
</feature>
<comment type="caution">
    <text evidence="8">The sequence shown here is derived from an EMBL/GenBank/DDBJ whole genome shotgun (WGS) entry which is preliminary data.</text>
</comment>
<dbReference type="Gene3D" id="3.90.1310.10">
    <property type="entry name" value="Penicillin-binding protein 2a (Domain 2)"/>
    <property type="match status" value="1"/>
</dbReference>
<evidence type="ECO:0000259" key="6">
    <source>
        <dbReference type="Pfam" id="PF00905"/>
    </source>
</evidence>
<gene>
    <name evidence="8" type="ORF">C8E99_1169</name>
</gene>
<dbReference type="PANTHER" id="PTHR30627">
    <property type="entry name" value="PEPTIDOGLYCAN D,D-TRANSPEPTIDASE"/>
    <property type="match status" value="1"/>
</dbReference>
<dbReference type="EMBL" id="QREH01000001">
    <property type="protein sequence ID" value="REE03362.1"/>
    <property type="molecule type" value="Genomic_DNA"/>
</dbReference>
<evidence type="ECO:0000256" key="1">
    <source>
        <dbReference type="ARBA" id="ARBA00004370"/>
    </source>
</evidence>
<sequence>MARTPGTGTGAAVDASGRRLRLGILLALALLVVLALRLVVIQGVDASGHASEAMKERLRSVSITPERGSILDSQGRVLAASVDRYDLVADQRLVKDYRKWNNETTSMEDVALEDSLQELSGILDVDAAELRERMVGDRPYKVVMKGITPEVKEKAMEIGIPGLLAEPVSERSYPNGSVAGSILGFLGGDGTPLEGLELSQDEHLSGTEGQRTYEIAADGVRIPNAEFSETPAVDGQDLRLTIDQDVQWFAQEAISRKTESYNADWGNITVMNAKTGEIVAMADSTTVDPSDPSATDSLFWRPTSLTQSYEPGSTGKISTFATALEKGGISPQDTWTVPNKQEFDGQVINDSMPHDTYDMTTAGIFTRSYNTGTVQVAQTVEDQVRYDYLKQLGVGDHIDIGLPGSNKGILVEPSQWDGRQRFTTMFGQGYTQTTLHLAQILQTVANGGVEKEAQLIDAYIDADGSENVLPEGEGTRIYSEETSEEMLRMMEGVVELGTAGPAQIPGYRVGGKTGTGEAAGVGGYNGYTTSFAGVAPLDDPQFVVAISVHRPQGDWKTWEVEDTAAEVLSYLLTKYNVPPSDQEPQNYDVFPEDPQKRPW</sequence>
<reference evidence="8 9" key="1">
    <citation type="submission" date="2018-07" db="EMBL/GenBank/DDBJ databases">
        <title>Sequencing the genomes of 1000 actinobacteria strains.</title>
        <authorList>
            <person name="Klenk H.-P."/>
        </authorList>
    </citation>
    <scope>NUCLEOTIDE SEQUENCE [LARGE SCALE GENOMIC DNA]</scope>
    <source>
        <strain evidence="8 9">DSM 14442</strain>
    </source>
</reference>
<dbReference type="Pfam" id="PF00905">
    <property type="entry name" value="Transpeptidase"/>
    <property type="match status" value="1"/>
</dbReference>
<dbReference type="InterPro" id="IPR050515">
    <property type="entry name" value="Beta-lactam/transpept"/>
</dbReference>
<dbReference type="OrthoDB" id="9789078at2"/>
<name>A0A3D9LB39_9MICC</name>
<feature type="domain" description="Penicillin-binding protein dimerisation" evidence="7">
    <location>
        <begin position="63"/>
        <end position="224"/>
    </location>
</feature>
<keyword evidence="5" id="KW-0812">Transmembrane</keyword>
<evidence type="ECO:0000256" key="5">
    <source>
        <dbReference type="SAM" id="Phobius"/>
    </source>
</evidence>
<evidence type="ECO:0000259" key="7">
    <source>
        <dbReference type="Pfam" id="PF03717"/>
    </source>
</evidence>
<dbReference type="Pfam" id="PF03717">
    <property type="entry name" value="PBP_dimer"/>
    <property type="match status" value="1"/>
</dbReference>